<dbReference type="Proteomes" id="UP001302257">
    <property type="component" value="Chromosome"/>
</dbReference>
<evidence type="ECO:0008006" key="3">
    <source>
        <dbReference type="Google" id="ProtNLM"/>
    </source>
</evidence>
<reference evidence="1 2" key="1">
    <citation type="submission" date="2023-08" db="EMBL/GenBank/DDBJ databases">
        <title>Rhodoferax potami sp. nov. and Rhodoferax mekongensis sp. nov., isolated from the Mekong River in Thailand.</title>
        <authorList>
            <person name="Kitikhun S."/>
            <person name="Charoenyingcharoen P."/>
            <person name="Siriarchawattana P."/>
            <person name="Likhitrattanapisal S."/>
            <person name="Nilsakha T."/>
            <person name="Chanpet A."/>
            <person name="Rattanawaree P."/>
            <person name="Ingsriswang S."/>
        </authorList>
    </citation>
    <scope>NUCLEOTIDE SEQUENCE [LARGE SCALE GENOMIC DNA]</scope>
    <source>
        <strain evidence="1 2">TBRC 17307</strain>
    </source>
</reference>
<sequence>MIEFSGTTPIAAVDYVFKVMFATYGAGWSRSIGDAPIADVKTVWGQVLADYVPNSETADPEATRRPVIWALNNLPEFVPNARQFKALLRSAPSKPAPQLPAPTVNPEIAARVLDGLRANPKRGYDHKGWAHRILDRKKAGDKVSPTVVAMANRALGVEA</sequence>
<dbReference type="EMBL" id="CP132507">
    <property type="protein sequence ID" value="WNO06032.1"/>
    <property type="molecule type" value="Genomic_DNA"/>
</dbReference>
<accession>A0ABZ0B585</accession>
<protein>
    <recommendedName>
        <fullName evidence="3">Replicative helicase inhibitor G39P N-terminal domain-containing protein</fullName>
    </recommendedName>
</protein>
<evidence type="ECO:0000313" key="2">
    <source>
        <dbReference type="Proteomes" id="UP001302257"/>
    </source>
</evidence>
<dbReference type="RefSeq" id="WP_313868754.1">
    <property type="nucleotide sequence ID" value="NZ_CP132507.1"/>
</dbReference>
<keyword evidence="2" id="KW-1185">Reference proteome</keyword>
<organism evidence="1 2">
    <name type="scientific">Rhodoferax mekongensis</name>
    <dbReference type="NCBI Taxonomy" id="3068341"/>
    <lineage>
        <taxon>Bacteria</taxon>
        <taxon>Pseudomonadati</taxon>
        <taxon>Pseudomonadota</taxon>
        <taxon>Betaproteobacteria</taxon>
        <taxon>Burkholderiales</taxon>
        <taxon>Comamonadaceae</taxon>
        <taxon>Rhodoferax</taxon>
    </lineage>
</organism>
<gene>
    <name evidence="1" type="ORF">RAN89_06270</name>
</gene>
<evidence type="ECO:0000313" key="1">
    <source>
        <dbReference type="EMBL" id="WNO06032.1"/>
    </source>
</evidence>
<name>A0ABZ0B585_9BURK</name>
<proteinExistence type="predicted"/>